<dbReference type="GO" id="GO:0046872">
    <property type="term" value="F:metal ion binding"/>
    <property type="evidence" value="ECO:0007669"/>
    <property type="project" value="UniProtKB-KW"/>
</dbReference>
<dbReference type="PANTHER" id="PTHR35008:SF8">
    <property type="entry name" value="ALCOHOL DEHYDROGENASE CYTOCHROME C SUBUNIT"/>
    <property type="match status" value="1"/>
</dbReference>
<keyword evidence="3" id="KW-0408">Iron</keyword>
<dbReference type="Gene3D" id="1.10.760.10">
    <property type="entry name" value="Cytochrome c-like domain"/>
    <property type="match status" value="1"/>
</dbReference>
<keyword evidence="1" id="KW-0349">Heme</keyword>
<evidence type="ECO:0000256" key="5">
    <source>
        <dbReference type="SAM" id="Phobius"/>
    </source>
</evidence>
<dbReference type="KEGG" id="soa:G3M56_012185"/>
<dbReference type="Pfam" id="PF00034">
    <property type="entry name" value="Cytochrom_C"/>
    <property type="match status" value="1"/>
</dbReference>
<organism evidence="6 7">
    <name type="scientific">Sulfuriroseicoccus oceanibius</name>
    <dbReference type="NCBI Taxonomy" id="2707525"/>
    <lineage>
        <taxon>Bacteria</taxon>
        <taxon>Pseudomonadati</taxon>
        <taxon>Verrucomicrobiota</taxon>
        <taxon>Verrucomicrobiia</taxon>
        <taxon>Verrucomicrobiales</taxon>
        <taxon>Verrucomicrobiaceae</taxon>
        <taxon>Sulfuriroseicoccus</taxon>
    </lineage>
</organism>
<dbReference type="GO" id="GO:0009055">
    <property type="term" value="F:electron transfer activity"/>
    <property type="evidence" value="ECO:0007669"/>
    <property type="project" value="InterPro"/>
</dbReference>
<keyword evidence="7" id="KW-1185">Reference proteome</keyword>
<evidence type="ECO:0000313" key="6">
    <source>
        <dbReference type="EMBL" id="QQL44632.1"/>
    </source>
</evidence>
<evidence type="ECO:0000256" key="2">
    <source>
        <dbReference type="ARBA" id="ARBA00022723"/>
    </source>
</evidence>
<keyword evidence="2" id="KW-0479">Metal-binding</keyword>
<keyword evidence="5" id="KW-1133">Transmembrane helix</keyword>
<dbReference type="PANTHER" id="PTHR35008">
    <property type="entry name" value="BLL4482 PROTEIN-RELATED"/>
    <property type="match status" value="1"/>
</dbReference>
<keyword evidence="5" id="KW-0472">Membrane</keyword>
<evidence type="ECO:0000256" key="1">
    <source>
        <dbReference type="ARBA" id="ARBA00022617"/>
    </source>
</evidence>
<dbReference type="Proteomes" id="UP000475117">
    <property type="component" value="Chromosome"/>
</dbReference>
<evidence type="ECO:0000256" key="3">
    <source>
        <dbReference type="ARBA" id="ARBA00023004"/>
    </source>
</evidence>
<feature type="region of interest" description="Disordered" evidence="4">
    <location>
        <begin position="232"/>
        <end position="257"/>
    </location>
</feature>
<dbReference type="GO" id="GO:0020037">
    <property type="term" value="F:heme binding"/>
    <property type="evidence" value="ECO:0007669"/>
    <property type="project" value="InterPro"/>
</dbReference>
<dbReference type="PROSITE" id="PS51007">
    <property type="entry name" value="CYTC"/>
    <property type="match status" value="1"/>
</dbReference>
<evidence type="ECO:0000256" key="4">
    <source>
        <dbReference type="SAM" id="MobiDB-lite"/>
    </source>
</evidence>
<dbReference type="SUPFAM" id="SSF46626">
    <property type="entry name" value="Cytochrome c"/>
    <property type="match status" value="1"/>
</dbReference>
<feature type="region of interest" description="Disordered" evidence="4">
    <location>
        <begin position="1"/>
        <end position="36"/>
    </location>
</feature>
<dbReference type="RefSeq" id="WP_235203437.1">
    <property type="nucleotide sequence ID" value="NZ_CP066776.1"/>
</dbReference>
<dbReference type="InterPro" id="IPR051459">
    <property type="entry name" value="Cytochrome_c-type_DH"/>
</dbReference>
<feature type="transmembrane region" description="Helical" evidence="5">
    <location>
        <begin position="43"/>
        <end position="63"/>
    </location>
</feature>
<protein>
    <submittedName>
        <fullName evidence="6">Cytochrome c</fullName>
    </submittedName>
</protein>
<evidence type="ECO:0000313" key="7">
    <source>
        <dbReference type="Proteomes" id="UP000475117"/>
    </source>
</evidence>
<name>A0A6B3LCK0_9BACT</name>
<feature type="compositionally biased region" description="Low complexity" evidence="4">
    <location>
        <begin position="247"/>
        <end position="257"/>
    </location>
</feature>
<dbReference type="InterPro" id="IPR009056">
    <property type="entry name" value="Cyt_c-like_dom"/>
</dbReference>
<keyword evidence="5" id="KW-0812">Transmembrane</keyword>
<reference evidence="6 7" key="1">
    <citation type="submission" date="2020-12" db="EMBL/GenBank/DDBJ databases">
        <title>Sulforoseuscoccus oceanibium gen. nov., sp. nov., a representative of the phylum Verrucomicrobia with special cytoplasmic membrane, and proposal of Sulforoseuscoccusaceae fam. nov.</title>
        <authorList>
            <person name="Xi F."/>
        </authorList>
    </citation>
    <scope>NUCLEOTIDE SEQUENCE [LARGE SCALE GENOMIC DNA]</scope>
    <source>
        <strain evidence="6 7">T37</strain>
    </source>
</reference>
<dbReference type="AlphaFoldDB" id="A0A6B3LCK0"/>
<sequence>MMGDSSNKDRQTEADYREGQDIQKQHSITAREKEEPISGTHPVSLALFLLCALILLFGGAYYGQMTGGFDFTKYTAVGYVPAPDPRLGGKTVVKPWSVEQMDLGKKVYVSCGGCHKSGGEGDAGQNIPPLANSEWVTGSTERLAMIILNGVKGPIEVHGKVWSGNNMASQASAVPDAERLAAVMNYVRKSFGNETDDWVSEEMAQAAMDISAERAGAQMTAEELNANHDKMLPGAAVDPQTGQPLGAAPAAEEAPAA</sequence>
<proteinExistence type="predicted"/>
<dbReference type="InterPro" id="IPR036909">
    <property type="entry name" value="Cyt_c-like_dom_sf"/>
</dbReference>
<accession>A0A6B3LCK0</accession>
<gene>
    <name evidence="6" type="ORF">G3M56_012185</name>
</gene>
<dbReference type="EMBL" id="CP066776">
    <property type="protein sequence ID" value="QQL44632.1"/>
    <property type="molecule type" value="Genomic_DNA"/>
</dbReference>